<dbReference type="GO" id="GO:0016740">
    <property type="term" value="F:transferase activity"/>
    <property type="evidence" value="ECO:0007669"/>
    <property type="project" value="UniProtKB-KW"/>
</dbReference>
<gene>
    <name evidence="3" type="ORF">FD14_GL002003</name>
</gene>
<comment type="caution">
    <text evidence="3">The sequence shown here is derived from an EMBL/GenBank/DDBJ whole genome shotgun (WGS) entry which is preliminary data.</text>
</comment>
<dbReference type="PATRIC" id="fig|1423804.4.peg.2171"/>
<keyword evidence="3" id="KW-0808">Transferase</keyword>
<keyword evidence="1" id="KW-0812">Transmembrane</keyword>
<dbReference type="Proteomes" id="UP000051442">
    <property type="component" value="Unassembled WGS sequence"/>
</dbReference>
<dbReference type="InterPro" id="IPR050256">
    <property type="entry name" value="Glycosyltransferase_2"/>
</dbReference>
<dbReference type="AlphaFoldDB" id="A0A0R2EQ41"/>
<feature type="transmembrane region" description="Helical" evidence="1">
    <location>
        <begin position="219"/>
        <end position="244"/>
    </location>
</feature>
<organism evidence="3 4">
    <name type="scientific">Secundilactobacillus similis DSM 23365 = JCM 2765</name>
    <dbReference type="NCBI Taxonomy" id="1423804"/>
    <lineage>
        <taxon>Bacteria</taxon>
        <taxon>Bacillati</taxon>
        <taxon>Bacillota</taxon>
        <taxon>Bacilli</taxon>
        <taxon>Lactobacillales</taxon>
        <taxon>Lactobacillaceae</taxon>
        <taxon>Secundilactobacillus</taxon>
    </lineage>
</organism>
<feature type="transmembrane region" description="Helical" evidence="1">
    <location>
        <begin position="256"/>
        <end position="277"/>
    </location>
</feature>
<proteinExistence type="predicted"/>
<accession>A0A0R2EQ41</accession>
<protein>
    <submittedName>
        <fullName evidence="3">Glycosyltransferase-like protein</fullName>
    </submittedName>
</protein>
<dbReference type="GO" id="GO:0005886">
    <property type="term" value="C:plasma membrane"/>
    <property type="evidence" value="ECO:0007669"/>
    <property type="project" value="TreeGrafter"/>
</dbReference>
<reference evidence="3 4" key="1">
    <citation type="journal article" date="2015" name="Genome Announc.">
        <title>Expanding the biotechnology potential of lactobacilli through comparative genomics of 213 strains and associated genera.</title>
        <authorList>
            <person name="Sun Z."/>
            <person name="Harris H.M."/>
            <person name="McCann A."/>
            <person name="Guo C."/>
            <person name="Argimon S."/>
            <person name="Zhang W."/>
            <person name="Yang X."/>
            <person name="Jeffery I.B."/>
            <person name="Cooney J.C."/>
            <person name="Kagawa T.F."/>
            <person name="Liu W."/>
            <person name="Song Y."/>
            <person name="Salvetti E."/>
            <person name="Wrobel A."/>
            <person name="Rasinkangas P."/>
            <person name="Parkhill J."/>
            <person name="Rea M.C."/>
            <person name="O'Sullivan O."/>
            <person name="Ritari J."/>
            <person name="Douillard F.P."/>
            <person name="Paul Ross R."/>
            <person name="Yang R."/>
            <person name="Briner A.E."/>
            <person name="Felis G.E."/>
            <person name="de Vos W.M."/>
            <person name="Barrangou R."/>
            <person name="Klaenhammer T.R."/>
            <person name="Caufield P.W."/>
            <person name="Cui Y."/>
            <person name="Zhang H."/>
            <person name="O'Toole P.W."/>
        </authorList>
    </citation>
    <scope>NUCLEOTIDE SEQUENCE [LARGE SCALE GENOMIC DNA]</scope>
    <source>
        <strain evidence="3 4">DSM 23365</strain>
    </source>
</reference>
<dbReference type="PANTHER" id="PTHR48090">
    <property type="entry name" value="UNDECAPRENYL-PHOSPHATE 4-DEOXY-4-FORMAMIDO-L-ARABINOSE TRANSFERASE-RELATED"/>
    <property type="match status" value="1"/>
</dbReference>
<dbReference type="Pfam" id="PF00535">
    <property type="entry name" value="Glycos_transf_2"/>
    <property type="match status" value="1"/>
</dbReference>
<keyword evidence="1" id="KW-1133">Transmembrane helix</keyword>
<dbReference type="CDD" id="cd04187">
    <property type="entry name" value="DPM1_like_bac"/>
    <property type="match status" value="1"/>
</dbReference>
<keyword evidence="4" id="KW-1185">Reference proteome</keyword>
<sequence>MLFFDAVTKVFATINTDEPRYQPEYTFIDDGSSDHTLTILKQLQAAHPETVHYLSFSRNFGKEPALAAGLDAATGDLIAVMDVDLQDPPELLPQMIDLIENHGYDCVGTIQKKRRGQGRFRAYLSTKFYKINDAISEVHIEPNARDYRLMTRQMVDAITSLPEYNRFSKGIFSWVGFRTKYLTYESQPRAAGDTHWSLMQLFNYAIEGIIDFSDVPLKIATWVGGASFILAVIGLIVVVVRALLVGDPVAGWPSMVSIILLLGGIQLFCLGIVGEYINKIYLETKHRPKYIIKERK</sequence>
<dbReference type="InterPro" id="IPR001173">
    <property type="entry name" value="Glyco_trans_2-like"/>
</dbReference>
<name>A0A0R2EQ41_9LACO</name>
<feature type="domain" description="Glycosyltransferase 2-like" evidence="2">
    <location>
        <begin position="19"/>
        <end position="155"/>
    </location>
</feature>
<evidence type="ECO:0000259" key="2">
    <source>
        <dbReference type="Pfam" id="PF00535"/>
    </source>
</evidence>
<keyword evidence="1" id="KW-0472">Membrane</keyword>
<evidence type="ECO:0000313" key="4">
    <source>
        <dbReference type="Proteomes" id="UP000051442"/>
    </source>
</evidence>
<evidence type="ECO:0000313" key="3">
    <source>
        <dbReference type="EMBL" id="KRN18466.1"/>
    </source>
</evidence>
<evidence type="ECO:0000256" key="1">
    <source>
        <dbReference type="SAM" id="Phobius"/>
    </source>
</evidence>
<dbReference type="Gene3D" id="3.90.550.10">
    <property type="entry name" value="Spore Coat Polysaccharide Biosynthesis Protein SpsA, Chain A"/>
    <property type="match status" value="1"/>
</dbReference>
<dbReference type="PANTHER" id="PTHR48090:SF8">
    <property type="entry name" value="GLYCOSYLTRANSFERASE CSBB-RELATED"/>
    <property type="match status" value="1"/>
</dbReference>
<dbReference type="STRING" id="1423804.FD14_GL002003"/>
<dbReference type="EMBL" id="AYZM01000149">
    <property type="protein sequence ID" value="KRN18466.1"/>
    <property type="molecule type" value="Genomic_DNA"/>
</dbReference>
<dbReference type="SUPFAM" id="SSF53448">
    <property type="entry name" value="Nucleotide-diphospho-sugar transferases"/>
    <property type="match status" value="1"/>
</dbReference>
<dbReference type="InterPro" id="IPR029044">
    <property type="entry name" value="Nucleotide-diphossugar_trans"/>
</dbReference>